<organism evidence="3 4">
    <name type="scientific">Stylonychia lemnae</name>
    <name type="common">Ciliate</name>
    <dbReference type="NCBI Taxonomy" id="5949"/>
    <lineage>
        <taxon>Eukaryota</taxon>
        <taxon>Sar</taxon>
        <taxon>Alveolata</taxon>
        <taxon>Ciliophora</taxon>
        <taxon>Intramacronucleata</taxon>
        <taxon>Spirotrichea</taxon>
        <taxon>Stichotrichia</taxon>
        <taxon>Sporadotrichida</taxon>
        <taxon>Oxytrichidae</taxon>
        <taxon>Stylonychinae</taxon>
        <taxon>Stylonychia</taxon>
    </lineage>
</organism>
<feature type="region of interest" description="Disordered" evidence="2">
    <location>
        <begin position="256"/>
        <end position="284"/>
    </location>
</feature>
<feature type="coiled-coil region" evidence="1">
    <location>
        <begin position="202"/>
        <end position="229"/>
    </location>
</feature>
<evidence type="ECO:0000256" key="2">
    <source>
        <dbReference type="SAM" id="MobiDB-lite"/>
    </source>
</evidence>
<keyword evidence="4" id="KW-1185">Reference proteome</keyword>
<dbReference type="InParanoid" id="A0A078B0S0"/>
<dbReference type="Proteomes" id="UP000039865">
    <property type="component" value="Unassembled WGS sequence"/>
</dbReference>
<protein>
    <submittedName>
        <fullName evidence="3">Uncharacterized protein</fullName>
    </submittedName>
</protein>
<evidence type="ECO:0000313" key="4">
    <source>
        <dbReference type="Proteomes" id="UP000039865"/>
    </source>
</evidence>
<dbReference type="AlphaFoldDB" id="A0A078B0S0"/>
<reference evidence="3 4" key="1">
    <citation type="submission" date="2014-06" db="EMBL/GenBank/DDBJ databases">
        <authorList>
            <person name="Swart Estienne"/>
        </authorList>
    </citation>
    <scope>NUCLEOTIDE SEQUENCE [LARGE SCALE GENOMIC DNA]</scope>
    <source>
        <strain evidence="3 4">130c</strain>
    </source>
</reference>
<gene>
    <name evidence="3" type="primary">Contig12249.g13085</name>
    <name evidence="3" type="ORF">STYLEM_15811</name>
</gene>
<keyword evidence="1" id="KW-0175">Coiled coil</keyword>
<sequence length="284" mass="32142">MEQLLQVQNPQLSQLQMTFQGGLPSQIESDLGTQNLLPLPGGSQVPDSAVTNGNLTQLLETFVQQQQLPPHQPVPDDEFRVITTESPEYKAFIKKLKENNESKQKLSVCLICWGFITFYQRRIHVQHSHYTVTPMYFKDEKSFINLAKRYDKYLEQPDGKIIVGIFAEQCQNINQSFTAGPSRGFGFGQSNESQIKRLNTIITALYEECKVKEQRITDLEEQMVQMQQLVCGQPQTAYGAFAVKPPKVQNRINISTQEHSKGKGDIGSSTQSNLAHLLDKDHVN</sequence>
<accession>A0A078B0S0</accession>
<dbReference type="EMBL" id="CCKQ01014907">
    <property type="protein sequence ID" value="CDW86713.1"/>
    <property type="molecule type" value="Genomic_DNA"/>
</dbReference>
<evidence type="ECO:0000313" key="3">
    <source>
        <dbReference type="EMBL" id="CDW86713.1"/>
    </source>
</evidence>
<evidence type="ECO:0000256" key="1">
    <source>
        <dbReference type="SAM" id="Coils"/>
    </source>
</evidence>
<name>A0A078B0S0_STYLE</name>
<proteinExistence type="predicted"/>
<dbReference type="OrthoDB" id="10584499at2759"/>